<comment type="subunit">
    <text evidence="6">Part of the FGAM synthase complex composed of 1 PurL, 1 PurQ and 2 PurS subunits.</text>
</comment>
<dbReference type="GO" id="GO:0005524">
    <property type="term" value="F:ATP binding"/>
    <property type="evidence" value="ECO:0007669"/>
    <property type="project" value="UniProtKB-UniRule"/>
</dbReference>
<dbReference type="HAMAP" id="MF_01926">
    <property type="entry name" value="PurS"/>
    <property type="match status" value="1"/>
</dbReference>
<dbReference type="GO" id="GO:0006189">
    <property type="term" value="P:'de novo' IMP biosynthetic process"/>
    <property type="evidence" value="ECO:0007669"/>
    <property type="project" value="UniProtKB-UniRule"/>
</dbReference>
<dbReference type="EC" id="6.3.5.3" evidence="6"/>
<comment type="catalytic activity">
    <reaction evidence="6">
        <text>N(2)-formyl-N(1)-(5-phospho-beta-D-ribosyl)glycinamide + L-glutamine + ATP + H2O = 2-formamido-N(1)-(5-O-phospho-beta-D-ribosyl)acetamidine + L-glutamate + ADP + phosphate + H(+)</text>
        <dbReference type="Rhea" id="RHEA:17129"/>
        <dbReference type="ChEBI" id="CHEBI:15377"/>
        <dbReference type="ChEBI" id="CHEBI:15378"/>
        <dbReference type="ChEBI" id="CHEBI:29985"/>
        <dbReference type="ChEBI" id="CHEBI:30616"/>
        <dbReference type="ChEBI" id="CHEBI:43474"/>
        <dbReference type="ChEBI" id="CHEBI:58359"/>
        <dbReference type="ChEBI" id="CHEBI:147286"/>
        <dbReference type="ChEBI" id="CHEBI:147287"/>
        <dbReference type="ChEBI" id="CHEBI:456216"/>
        <dbReference type="EC" id="6.3.5.3"/>
    </reaction>
</comment>
<dbReference type="EMBL" id="CP006868">
    <property type="protein sequence ID" value="UXD21822.1"/>
    <property type="molecule type" value="Genomic_DNA"/>
</dbReference>
<keyword evidence="2 6" id="KW-0436">Ligase</keyword>
<dbReference type="Proteomes" id="UP001063698">
    <property type="component" value="Chromosome"/>
</dbReference>
<evidence type="ECO:0000313" key="8">
    <source>
        <dbReference type="Proteomes" id="UP001063698"/>
    </source>
</evidence>
<evidence type="ECO:0000256" key="3">
    <source>
        <dbReference type="ARBA" id="ARBA00022741"/>
    </source>
</evidence>
<name>A0A977KA21_9CREN</name>
<comment type="similarity">
    <text evidence="6">Belongs to the PurS family.</text>
</comment>
<proteinExistence type="inferred from homology"/>
<dbReference type="GO" id="GO:0005737">
    <property type="term" value="C:cytoplasm"/>
    <property type="evidence" value="ECO:0007669"/>
    <property type="project" value="UniProtKB-SubCell"/>
</dbReference>
<organism evidence="7 8">
    <name type="scientific">Ignicoccus pacificus DSM 13166</name>
    <dbReference type="NCBI Taxonomy" id="940294"/>
    <lineage>
        <taxon>Archaea</taxon>
        <taxon>Thermoproteota</taxon>
        <taxon>Thermoprotei</taxon>
        <taxon>Desulfurococcales</taxon>
        <taxon>Desulfurococcaceae</taxon>
        <taxon>Ignicoccus</taxon>
    </lineage>
</organism>
<gene>
    <name evidence="6" type="primary">purS</name>
    <name evidence="7" type="ORF">IPA_08540</name>
</gene>
<sequence>MSTYKIEVIIRNKKVARDPEGETIYKELIGRSSYASEIKGIRSGKWLLFEVEADSLETALKDVEKLCKDLRIFNPVVHEMEVRPYQGGSA</sequence>
<accession>A0A977KA21</accession>
<dbReference type="KEGG" id="ipc:IPA_08540"/>
<comment type="subcellular location">
    <subcellularLocation>
        <location evidence="6">Cytoplasm</location>
    </subcellularLocation>
</comment>
<dbReference type="Gene3D" id="3.30.1280.10">
    <property type="entry name" value="Phosphoribosylformylglycinamidine synthase subunit PurS"/>
    <property type="match status" value="1"/>
</dbReference>
<dbReference type="Pfam" id="PF02700">
    <property type="entry name" value="PurS"/>
    <property type="match status" value="1"/>
</dbReference>
<comment type="function">
    <text evidence="6">Part of the phosphoribosylformylglycinamidine synthase complex involved in the purines biosynthetic pathway. Catalyzes the ATP-dependent conversion of formylglycinamide ribonucleotide (FGAR) and glutamine to yield formylglycinamidine ribonucleotide (FGAM) and glutamate. The FGAM synthase complex is composed of three subunits. PurQ produces an ammonia molecule by converting glutamine to glutamate. PurL transfers the ammonia molecule to FGAR to form FGAM in an ATP-dependent manner. PurS interacts with PurQ and PurL and is thought to assist in the transfer of the ammonia molecule from PurQ to PurL.</text>
</comment>
<keyword evidence="3 6" id="KW-0547">Nucleotide-binding</keyword>
<evidence type="ECO:0000256" key="4">
    <source>
        <dbReference type="ARBA" id="ARBA00022755"/>
    </source>
</evidence>
<keyword evidence="1 6" id="KW-0963">Cytoplasm</keyword>
<protein>
    <recommendedName>
        <fullName evidence="6">Phosphoribosylformylglycinamidine synthase subunit PurS</fullName>
        <shortName evidence="6">FGAM synthase</shortName>
        <ecNumber evidence="6">6.3.5.3</ecNumber>
    </recommendedName>
    <alternativeName>
        <fullName evidence="6">Formylglycinamide ribonucleotide amidotransferase subunit III</fullName>
        <shortName evidence="6">FGAR amidotransferase III</shortName>
        <shortName evidence="6">FGAR-AT III</shortName>
    </alternativeName>
    <alternativeName>
        <fullName evidence="6">Phosphoribosylformylglycinamidine synthase subunit III</fullName>
    </alternativeName>
</protein>
<dbReference type="NCBIfam" id="TIGR00302">
    <property type="entry name" value="phosphoribosylformylglycinamidine synthase subunit PurS"/>
    <property type="match status" value="1"/>
</dbReference>
<dbReference type="SUPFAM" id="SSF82697">
    <property type="entry name" value="PurS-like"/>
    <property type="match status" value="1"/>
</dbReference>
<evidence type="ECO:0000313" key="7">
    <source>
        <dbReference type="EMBL" id="UXD21822.1"/>
    </source>
</evidence>
<keyword evidence="5 6" id="KW-0067">ATP-binding</keyword>
<evidence type="ECO:0000256" key="1">
    <source>
        <dbReference type="ARBA" id="ARBA00022490"/>
    </source>
</evidence>
<dbReference type="InterPro" id="IPR036604">
    <property type="entry name" value="PurS-like_sf"/>
</dbReference>
<dbReference type="GO" id="GO:0004642">
    <property type="term" value="F:phosphoribosylformylglycinamidine synthase activity"/>
    <property type="evidence" value="ECO:0007669"/>
    <property type="project" value="UniProtKB-UniRule"/>
</dbReference>
<keyword evidence="8" id="KW-1185">Reference proteome</keyword>
<comment type="pathway">
    <text evidence="6">Purine metabolism; IMP biosynthesis via de novo pathway; 5-amino-1-(5-phospho-D-ribosyl)imidazole from N(2)-formyl-N(1)-(5-phospho-D-ribosyl)glycinamide: step 1/2.</text>
</comment>
<evidence type="ECO:0000256" key="2">
    <source>
        <dbReference type="ARBA" id="ARBA00022598"/>
    </source>
</evidence>
<keyword evidence="4 6" id="KW-0658">Purine biosynthesis</keyword>
<reference evidence="7" key="1">
    <citation type="submission" date="2013-11" db="EMBL/GenBank/DDBJ databases">
        <title>Comparative genomics of Ignicoccus.</title>
        <authorList>
            <person name="Podar M."/>
        </authorList>
    </citation>
    <scope>NUCLEOTIDE SEQUENCE</scope>
    <source>
        <strain evidence="7">DSM 13166</strain>
    </source>
</reference>
<evidence type="ECO:0000256" key="6">
    <source>
        <dbReference type="HAMAP-Rule" id="MF_01926"/>
    </source>
</evidence>
<dbReference type="InterPro" id="IPR003850">
    <property type="entry name" value="PurS"/>
</dbReference>
<dbReference type="PANTHER" id="PTHR34696">
    <property type="entry name" value="PHOSPHORIBOSYLFORMYLGLYCINAMIDINE SYNTHASE SUBUNIT PURS"/>
    <property type="match status" value="1"/>
</dbReference>
<evidence type="ECO:0000256" key="5">
    <source>
        <dbReference type="ARBA" id="ARBA00022840"/>
    </source>
</evidence>
<dbReference type="PANTHER" id="PTHR34696:SF1">
    <property type="entry name" value="PHOSPHORIBOSYLFORMYLGLYCINAMIDINE SYNTHASE SUBUNIT PURS"/>
    <property type="match status" value="1"/>
</dbReference>
<dbReference type="AlphaFoldDB" id="A0A977KA21"/>